<name>A0A7Z0NAN0_9GAMM</name>
<sequence>MNRPTAWPDGRKLGGENGYSDEWHEWAKECQVKYVARQMLSAPQEHRKAVHAQWVKAFPHATPERVKSVWDEVVSELKRNKQGNKTQQMGNNATKTQQKRNGER</sequence>
<dbReference type="AlphaFoldDB" id="A0A7Z0NAN0"/>
<evidence type="ECO:0000313" key="2">
    <source>
        <dbReference type="EMBL" id="NYT74239.1"/>
    </source>
</evidence>
<feature type="compositionally biased region" description="Polar residues" evidence="1">
    <location>
        <begin position="83"/>
        <end position="96"/>
    </location>
</feature>
<reference evidence="2 3" key="1">
    <citation type="submission" date="2020-07" db="EMBL/GenBank/DDBJ databases">
        <title>Halomonas sp. QX-2 draft genome sequence.</title>
        <authorList>
            <person name="Qiu X."/>
        </authorList>
    </citation>
    <scope>NUCLEOTIDE SEQUENCE [LARGE SCALE GENOMIC DNA]</scope>
    <source>
        <strain evidence="2 3">QX-2</strain>
    </source>
</reference>
<evidence type="ECO:0000313" key="3">
    <source>
        <dbReference type="Proteomes" id="UP000520876"/>
    </source>
</evidence>
<gene>
    <name evidence="2" type="ORF">HZU72_17650</name>
</gene>
<protein>
    <submittedName>
        <fullName evidence="2">Uncharacterized protein</fullName>
    </submittedName>
</protein>
<dbReference type="EMBL" id="JACCGK010000016">
    <property type="protein sequence ID" value="NYT74239.1"/>
    <property type="molecule type" value="Genomic_DNA"/>
</dbReference>
<evidence type="ECO:0000256" key="1">
    <source>
        <dbReference type="SAM" id="MobiDB-lite"/>
    </source>
</evidence>
<comment type="caution">
    <text evidence="2">The sequence shown here is derived from an EMBL/GenBank/DDBJ whole genome shotgun (WGS) entry which is preliminary data.</text>
</comment>
<proteinExistence type="predicted"/>
<organism evidence="2 3">
    <name type="scientific">Vreelandella sedimenti</name>
    <dbReference type="NCBI Taxonomy" id="2729618"/>
    <lineage>
        <taxon>Bacteria</taxon>
        <taxon>Pseudomonadati</taxon>
        <taxon>Pseudomonadota</taxon>
        <taxon>Gammaproteobacteria</taxon>
        <taxon>Oceanospirillales</taxon>
        <taxon>Halomonadaceae</taxon>
        <taxon>Vreelandella</taxon>
    </lineage>
</organism>
<accession>A0A7Z0NAN0</accession>
<dbReference type="Proteomes" id="UP000520876">
    <property type="component" value="Unassembled WGS sequence"/>
</dbReference>
<feature type="region of interest" description="Disordered" evidence="1">
    <location>
        <begin position="77"/>
        <end position="104"/>
    </location>
</feature>
<keyword evidence="3" id="KW-1185">Reference proteome</keyword>
<dbReference type="RefSeq" id="WP_180094469.1">
    <property type="nucleotide sequence ID" value="NZ_JACCGK010000016.1"/>
</dbReference>